<dbReference type="AlphaFoldDB" id="A0A698FG46"/>
<name>A0A698FG46_CAMJU</name>
<gene>
    <name evidence="3" type="ORF">F2N06_04700</name>
</gene>
<evidence type="ECO:0000313" key="3">
    <source>
        <dbReference type="EMBL" id="ECV9657309.1"/>
    </source>
</evidence>
<dbReference type="EMBL" id="AAKUWM010000006">
    <property type="protein sequence ID" value="ECV9657309.1"/>
    <property type="molecule type" value="Genomic_DNA"/>
</dbReference>
<keyword evidence="1" id="KW-0812">Transmembrane</keyword>
<evidence type="ECO:0000259" key="2">
    <source>
        <dbReference type="Pfam" id="PF13116"/>
    </source>
</evidence>
<accession>A0A698FG46</accession>
<comment type="caution">
    <text evidence="3">The sequence shown here is derived from an EMBL/GenBank/DDBJ whole genome shotgun (WGS) entry which is preliminary data.</text>
</comment>
<proteinExistence type="predicted"/>
<reference evidence="3" key="1">
    <citation type="submission" date="2019-09" db="EMBL/GenBank/DDBJ databases">
        <authorList>
            <consortium name="GenomeTrakr network: Whole genome sequencing for foodborne pathogen traceback"/>
        </authorList>
    </citation>
    <scope>NUCLEOTIDE SEQUENCE [LARGE SCALE GENOMIC DNA]</scope>
    <source>
        <strain evidence="3">TTU_583</strain>
    </source>
</reference>
<evidence type="ECO:0000256" key="1">
    <source>
        <dbReference type="SAM" id="Phobius"/>
    </source>
</evidence>
<keyword evidence="1" id="KW-0472">Membrane</keyword>
<organism evidence="3">
    <name type="scientific">Campylobacter jejuni</name>
    <dbReference type="NCBI Taxonomy" id="197"/>
    <lineage>
        <taxon>Bacteria</taxon>
        <taxon>Pseudomonadati</taxon>
        <taxon>Campylobacterota</taxon>
        <taxon>Epsilonproteobacteria</taxon>
        <taxon>Campylobacterales</taxon>
        <taxon>Campylobacteraceae</taxon>
        <taxon>Campylobacter</taxon>
    </lineage>
</organism>
<feature type="domain" description="YhdP central" evidence="2">
    <location>
        <begin position="245"/>
        <end position="427"/>
    </location>
</feature>
<dbReference type="InterPro" id="IPR025263">
    <property type="entry name" value="YhdP_central"/>
</dbReference>
<sequence>MKKKIVYVLLALIAFISVIFLVLKNGILISSIQFNFLNLEQLYIKLDKKLIVRAKNITLNEDANTSIEDDKKENSDFASRELLKITKNLKYLYTFVEEIDIQNLNIKDNHMRILFKNNEFFIDNDLLFLKLALRREGKEINADIKKLLLKDYNLNIDGNLSINTKSEFYNFKGQANSELADFKINISYKNQNLAYKFEDINIRDITTIFNQVKKRVTLPEALVTWVAHRAKGEFYHFDFVQGFIDFSTNNYYLDDISAWGYANNVKVRLDDQMNAINFPKLDLNLSNQKLNFTFDKASYNESDLSESKVFLYDLFDDEKHGIYLRIKSKNLKFDEKLAKALTNYDFSLPFYQKSGKLESDLEFIIDFNEKGDLKYNGTLSLENAELSLANFKVARAFVKLNQNDLSIENASVKNEFLEADFNAKIDLANHKGIFNTQISNLYFDDGALFDMKNQNTMINLDYADDLQLSIPVWDLTLNFKEGLEIYASNPSILIPYSPLLKKFGLIGAKSIYYKSTDFNDFSAQIQDAYFKNNLWADDKPYENDSFNIVRKNGILDITTQSGLANARIVDDSKNIYLKNLTYIYQKDKDTSMSSFDIAKNTQNIILDGENLTLILADFNKTLNFDTLEAKLKGSILDAKASYKNANFDLYYSPSDLRLFAKNINDEYLNEFLQKRAVQEGVFNLSIVGSGMDYFEGEFNFKNTFIRDLKGINQLISFIDTVPSLLMFKTPTFNEKGLSLHDGRIVFNRKKDLLSFEAINLNGDSMDLYGLGSANLRLNTVDVDLELKTLKSASETISKLPILNYVILGKNQEISTNIKVDGALDNPKFHTQILSDTLKTPFNLIKNIIQLPSNLFN</sequence>
<keyword evidence="1" id="KW-1133">Transmembrane helix</keyword>
<feature type="transmembrane region" description="Helical" evidence="1">
    <location>
        <begin position="5"/>
        <end position="23"/>
    </location>
</feature>
<feature type="domain" description="YhdP central" evidence="2">
    <location>
        <begin position="600"/>
        <end position="827"/>
    </location>
</feature>
<protein>
    <submittedName>
        <fullName evidence="3">DUF3971 domain-containing protein</fullName>
    </submittedName>
</protein>
<dbReference type="Pfam" id="PF13116">
    <property type="entry name" value="YhdP"/>
    <property type="match status" value="2"/>
</dbReference>